<proteinExistence type="predicted"/>
<dbReference type="AlphaFoldDB" id="A0A2W5ES45"/>
<comment type="caution">
    <text evidence="2">The sequence shown here is derived from an EMBL/GenBank/DDBJ whole genome shotgun (WGS) entry which is preliminary data.</text>
</comment>
<keyword evidence="1" id="KW-0472">Membrane</keyword>
<reference evidence="2 3" key="1">
    <citation type="submission" date="2017-08" db="EMBL/GenBank/DDBJ databases">
        <title>Infants hospitalized years apart are colonized by the same room-sourced microbial strains.</title>
        <authorList>
            <person name="Brooks B."/>
            <person name="Olm M.R."/>
            <person name="Firek B.A."/>
            <person name="Baker R."/>
            <person name="Thomas B.C."/>
            <person name="Morowitz M.J."/>
            <person name="Banfield J.F."/>
        </authorList>
    </citation>
    <scope>NUCLEOTIDE SEQUENCE [LARGE SCALE GENOMIC DNA]</scope>
    <source>
        <strain evidence="2">S2_009_000_R2_73</strain>
    </source>
</reference>
<sequence length="62" mass="6848">MNALAYIAMIFVAVLLIFGLSNPVDGFWGLIAAVVMIIASVIEQRRVTRQLENVAKEIVVFL</sequence>
<gene>
    <name evidence="2" type="ORF">DI595_19025</name>
</gene>
<dbReference type="Proteomes" id="UP000249769">
    <property type="component" value="Unassembled WGS sequence"/>
</dbReference>
<keyword evidence="1" id="KW-1133">Transmembrane helix</keyword>
<name>A0A2W5ES45_9HYPH</name>
<feature type="transmembrane region" description="Helical" evidence="1">
    <location>
        <begin position="5"/>
        <end position="20"/>
    </location>
</feature>
<feature type="transmembrane region" description="Helical" evidence="1">
    <location>
        <begin position="26"/>
        <end position="42"/>
    </location>
</feature>
<organism evidence="2 3">
    <name type="scientific">Agrobacterium fabrum</name>
    <dbReference type="NCBI Taxonomy" id="1176649"/>
    <lineage>
        <taxon>Bacteria</taxon>
        <taxon>Pseudomonadati</taxon>
        <taxon>Pseudomonadota</taxon>
        <taxon>Alphaproteobacteria</taxon>
        <taxon>Hyphomicrobiales</taxon>
        <taxon>Rhizobiaceae</taxon>
        <taxon>Rhizobium/Agrobacterium group</taxon>
        <taxon>Agrobacterium</taxon>
        <taxon>Agrobacterium tumefaciens complex</taxon>
    </lineage>
</organism>
<evidence type="ECO:0000313" key="2">
    <source>
        <dbReference type="EMBL" id="PZP45313.1"/>
    </source>
</evidence>
<protein>
    <submittedName>
        <fullName evidence="2">Uncharacterized protein</fullName>
    </submittedName>
</protein>
<accession>A0A2W5ES45</accession>
<evidence type="ECO:0000256" key="1">
    <source>
        <dbReference type="SAM" id="Phobius"/>
    </source>
</evidence>
<keyword evidence="1" id="KW-0812">Transmembrane</keyword>
<evidence type="ECO:0000313" key="3">
    <source>
        <dbReference type="Proteomes" id="UP000249769"/>
    </source>
</evidence>
<dbReference type="EMBL" id="QFOL01000322">
    <property type="protein sequence ID" value="PZP45313.1"/>
    <property type="molecule type" value="Genomic_DNA"/>
</dbReference>